<dbReference type="EMBL" id="HG994593">
    <property type="protein sequence ID" value="CAF2846835.1"/>
    <property type="molecule type" value="Genomic_DNA"/>
</dbReference>
<sequence>MEWMYDGAKSEVNKEEYLLGKPLDKGFEGTLGQINAVEYDCTPASIFASSAEHQVDIERKIVEDPLVALKKKELETRKKLLDNPVKMKEINKYIEKMRKKKKKK</sequence>
<evidence type="ECO:0000256" key="1">
    <source>
        <dbReference type="ARBA" id="ARBA00004123"/>
    </source>
</evidence>
<keyword evidence="3" id="KW-0507">mRNA processing</keyword>
<dbReference type="Proteomes" id="UP000675881">
    <property type="component" value="Chromosome 14"/>
</dbReference>
<evidence type="ECO:0000256" key="2">
    <source>
        <dbReference type="ARBA" id="ARBA00006695"/>
    </source>
</evidence>
<dbReference type="Pfam" id="PF12542">
    <property type="entry name" value="CWC25"/>
    <property type="match status" value="1"/>
</dbReference>
<comment type="similarity">
    <text evidence="2">Belongs to the CWC25 family.</text>
</comment>
<dbReference type="GO" id="GO:0005684">
    <property type="term" value="C:U2-type spliceosomal complex"/>
    <property type="evidence" value="ECO:0007669"/>
    <property type="project" value="TreeGrafter"/>
</dbReference>
<evidence type="ECO:0000256" key="4">
    <source>
        <dbReference type="ARBA" id="ARBA00022728"/>
    </source>
</evidence>
<accession>A0A7R8CKN2</accession>
<dbReference type="PANTHER" id="PTHR16196">
    <property type="entry name" value="CELL CYCLE CONTROL PROTEIN CWF25"/>
    <property type="match status" value="1"/>
</dbReference>
<evidence type="ECO:0000313" key="8">
    <source>
        <dbReference type="EMBL" id="CAF2846835.1"/>
    </source>
</evidence>
<evidence type="ECO:0000313" key="9">
    <source>
        <dbReference type="Proteomes" id="UP000675881"/>
    </source>
</evidence>
<evidence type="ECO:0000256" key="6">
    <source>
        <dbReference type="ARBA" id="ARBA00023187"/>
    </source>
</evidence>
<dbReference type="InterPro" id="IPR022209">
    <property type="entry name" value="CWC25"/>
</dbReference>
<evidence type="ECO:0000256" key="3">
    <source>
        <dbReference type="ARBA" id="ARBA00022664"/>
    </source>
</evidence>
<dbReference type="InterPro" id="IPR051376">
    <property type="entry name" value="CWC25_splicing_factor"/>
</dbReference>
<keyword evidence="6" id="KW-0508">mRNA splicing</keyword>
<dbReference type="PANTHER" id="PTHR16196:SF0">
    <property type="entry name" value="PRE-MRNA-SPLICING FACTOR CWC25 HOMOLOG"/>
    <property type="match status" value="1"/>
</dbReference>
<keyword evidence="9" id="KW-1185">Reference proteome</keyword>
<evidence type="ECO:0000256" key="5">
    <source>
        <dbReference type="ARBA" id="ARBA00023054"/>
    </source>
</evidence>
<dbReference type="AlphaFoldDB" id="A0A7R8CKN2"/>
<proteinExistence type="inferred from homology"/>
<dbReference type="OrthoDB" id="21123at2759"/>
<name>A0A7R8CKN2_LEPSM</name>
<keyword evidence="4" id="KW-0747">Spliceosome</keyword>
<dbReference type="GO" id="GO:0000398">
    <property type="term" value="P:mRNA splicing, via spliceosome"/>
    <property type="evidence" value="ECO:0007669"/>
    <property type="project" value="TreeGrafter"/>
</dbReference>
<keyword evidence="7" id="KW-0539">Nucleus</keyword>
<keyword evidence="5" id="KW-0175">Coiled coil</keyword>
<evidence type="ECO:0000256" key="7">
    <source>
        <dbReference type="ARBA" id="ARBA00023242"/>
    </source>
</evidence>
<gene>
    <name evidence="8" type="ORF">LSAA_4716</name>
</gene>
<comment type="subcellular location">
    <subcellularLocation>
        <location evidence="1">Nucleus</location>
    </subcellularLocation>
</comment>
<protein>
    <submittedName>
        <fullName evidence="8">(salmon louse) hypothetical protein</fullName>
    </submittedName>
</protein>
<organism evidence="8 9">
    <name type="scientific">Lepeophtheirus salmonis</name>
    <name type="common">Salmon louse</name>
    <name type="synonym">Caligus salmonis</name>
    <dbReference type="NCBI Taxonomy" id="72036"/>
    <lineage>
        <taxon>Eukaryota</taxon>
        <taxon>Metazoa</taxon>
        <taxon>Ecdysozoa</taxon>
        <taxon>Arthropoda</taxon>
        <taxon>Crustacea</taxon>
        <taxon>Multicrustacea</taxon>
        <taxon>Hexanauplia</taxon>
        <taxon>Copepoda</taxon>
        <taxon>Siphonostomatoida</taxon>
        <taxon>Caligidae</taxon>
        <taxon>Lepeophtheirus</taxon>
    </lineage>
</organism>
<reference evidence="8" key="1">
    <citation type="submission" date="2021-02" db="EMBL/GenBank/DDBJ databases">
        <authorList>
            <person name="Bekaert M."/>
        </authorList>
    </citation>
    <scope>NUCLEOTIDE SEQUENCE</scope>
    <source>
        <strain evidence="8">IoA-00</strain>
    </source>
</reference>